<dbReference type="InterPro" id="IPR003833">
    <property type="entry name" value="CT_C_D"/>
</dbReference>
<gene>
    <name evidence="7" type="ORF">BCL67_102192</name>
</gene>
<dbReference type="AlphaFoldDB" id="A0A2T0YSA8"/>
<dbReference type="SMART" id="SM00796">
    <property type="entry name" value="AHS1"/>
    <property type="match status" value="1"/>
</dbReference>
<name>A0A2T0YSA8_9MICC</name>
<organism evidence="7 8">
    <name type="scientific">Nesterenkonia sandarakina</name>
    <dbReference type="NCBI Taxonomy" id="272918"/>
    <lineage>
        <taxon>Bacteria</taxon>
        <taxon>Bacillati</taxon>
        <taxon>Actinomycetota</taxon>
        <taxon>Actinomycetes</taxon>
        <taxon>Micrococcales</taxon>
        <taxon>Micrococcaceae</taxon>
        <taxon>Nesterenkonia</taxon>
    </lineage>
</organism>
<evidence type="ECO:0000256" key="2">
    <source>
        <dbReference type="ARBA" id="ARBA00022801"/>
    </source>
</evidence>
<proteinExistence type="predicted"/>
<dbReference type="GO" id="GO:0016787">
    <property type="term" value="F:hydrolase activity"/>
    <property type="evidence" value="ECO:0007669"/>
    <property type="project" value="UniProtKB-KW"/>
</dbReference>
<dbReference type="PANTHER" id="PTHR43309:SF3">
    <property type="entry name" value="5-OXOPROLINASE SUBUNIT C"/>
    <property type="match status" value="1"/>
</dbReference>
<dbReference type="EMBL" id="PVTY01000002">
    <property type="protein sequence ID" value="PRZ18527.1"/>
    <property type="molecule type" value="Genomic_DNA"/>
</dbReference>
<evidence type="ECO:0000259" key="6">
    <source>
        <dbReference type="SMART" id="SM00797"/>
    </source>
</evidence>
<feature type="region of interest" description="Disordered" evidence="4">
    <location>
        <begin position="137"/>
        <end position="156"/>
    </location>
</feature>
<evidence type="ECO:0000256" key="3">
    <source>
        <dbReference type="ARBA" id="ARBA00022840"/>
    </source>
</evidence>
<dbReference type="OrthoDB" id="9768696at2"/>
<dbReference type="Gene3D" id="2.40.100.10">
    <property type="entry name" value="Cyclophilin-like"/>
    <property type="match status" value="2"/>
</dbReference>
<sequence>MISAIREAGPRALLLEFETLDQVLACHQQLRRDPLPGQVEAVAAARTILLRFTARAALRQARTLLPGLELGEFSAADSRHVELEVIYDGEDLDELAAHLGMSVEALINWHSAASWTGAFGGFAPGFTYCVPSPAPGEAGPDGATGPLDVPRRSSPRTAVPAGAVALAGEFSAVYPRVSPGGWQLIGHTPATMWELSREADGESPALVRPGDSVRYKPVPARSVTTASTAEPDARQHQTPHPEDPHQDDDAALTVLDPGLQTLIQDLGRSGLSDLGVSRAGVADEAAARQVNRLLGNGPQAAVLEALHGGLALRAESTMVLAVAGAQTPLDVTAPDGSRRSAPLGTPFALVAGETLTLGAPTRGMRSVIGLRGGIAATPVLGSVSADTMSGLGPAPLQAGDLLRPAGAAPGAVQPPPDSFGAETPGVGTSGGEASSTETPTALRFTYGPRADWFSAEEAARLADQPWEVSQSSNRIGIRLEVPKAPAPTTTRTRTGTGAAEAPRPLRRLKEGELPSEGVVRGSLQMPPAGTPVLFLNDHPVTGGYPVIGVVIDEDLPLAAQLAPADQITLVPVDPDTLTPLPLPLPHPNDSTAPLTGTRPAPVTIATPDAEEKTSS</sequence>
<keyword evidence="3" id="KW-0067">ATP-binding</keyword>
<protein>
    <submittedName>
        <fullName evidence="7">KipI family sensor histidine kinase inhibitor</fullName>
    </submittedName>
</protein>
<accession>A0A2T0YSA8</accession>
<dbReference type="RefSeq" id="WP_106121878.1">
    <property type="nucleotide sequence ID" value="NZ_PVTY01000002.1"/>
</dbReference>
<comment type="caution">
    <text evidence="7">The sequence shown here is derived from an EMBL/GenBank/DDBJ whole genome shotgun (WGS) entry which is preliminary data.</text>
</comment>
<dbReference type="Proteomes" id="UP000238217">
    <property type="component" value="Unassembled WGS sequence"/>
</dbReference>
<dbReference type="SMART" id="SM00797">
    <property type="entry name" value="AHS2"/>
    <property type="match status" value="1"/>
</dbReference>
<dbReference type="Pfam" id="PF02626">
    <property type="entry name" value="CT_A_B"/>
    <property type="match status" value="1"/>
</dbReference>
<evidence type="ECO:0000313" key="8">
    <source>
        <dbReference type="Proteomes" id="UP000238217"/>
    </source>
</evidence>
<reference evidence="7 8" key="1">
    <citation type="submission" date="2018-03" db="EMBL/GenBank/DDBJ databases">
        <title>Comparative analysis of microorganisms from saline springs in Andes Mountain Range, Colombia.</title>
        <authorList>
            <person name="Rubin E."/>
        </authorList>
    </citation>
    <scope>NUCLEOTIDE SEQUENCE [LARGE SCALE GENOMIC DNA]</scope>
    <source>
        <strain evidence="7 8">CG 35</strain>
    </source>
</reference>
<keyword evidence="2" id="KW-0378">Hydrolase</keyword>
<dbReference type="InterPro" id="IPR052708">
    <property type="entry name" value="PxpC"/>
</dbReference>
<keyword evidence="8" id="KW-1185">Reference proteome</keyword>
<dbReference type="SUPFAM" id="SSF50891">
    <property type="entry name" value="Cyclophilin-like"/>
    <property type="match status" value="2"/>
</dbReference>
<evidence type="ECO:0000256" key="1">
    <source>
        <dbReference type="ARBA" id="ARBA00022741"/>
    </source>
</evidence>
<dbReference type="SUPFAM" id="SSF160467">
    <property type="entry name" value="PH0987 N-terminal domain-like"/>
    <property type="match status" value="1"/>
</dbReference>
<dbReference type="InterPro" id="IPR003778">
    <property type="entry name" value="CT_A_B"/>
</dbReference>
<dbReference type="InterPro" id="IPR029000">
    <property type="entry name" value="Cyclophilin-like_dom_sf"/>
</dbReference>
<evidence type="ECO:0000259" key="5">
    <source>
        <dbReference type="SMART" id="SM00796"/>
    </source>
</evidence>
<feature type="domain" description="Carboxyltransferase" evidence="5">
    <location>
        <begin position="3"/>
        <end position="207"/>
    </location>
</feature>
<feature type="region of interest" description="Disordered" evidence="4">
    <location>
        <begin position="399"/>
        <end position="438"/>
    </location>
</feature>
<feature type="compositionally biased region" description="Basic and acidic residues" evidence="4">
    <location>
        <begin position="231"/>
        <end position="248"/>
    </location>
</feature>
<feature type="domain" description="Carboxyltransferase" evidence="6">
    <location>
        <begin position="273"/>
        <end position="587"/>
    </location>
</feature>
<dbReference type="Pfam" id="PF02682">
    <property type="entry name" value="CT_C_D"/>
    <property type="match status" value="1"/>
</dbReference>
<keyword evidence="1" id="KW-0547">Nucleotide-binding</keyword>
<dbReference type="Gene3D" id="3.30.1360.40">
    <property type="match status" value="1"/>
</dbReference>
<feature type="region of interest" description="Disordered" evidence="4">
    <location>
        <begin position="201"/>
        <end position="250"/>
    </location>
</feature>
<dbReference type="GO" id="GO:0005524">
    <property type="term" value="F:ATP binding"/>
    <property type="evidence" value="ECO:0007669"/>
    <property type="project" value="UniProtKB-KW"/>
</dbReference>
<evidence type="ECO:0000313" key="7">
    <source>
        <dbReference type="EMBL" id="PRZ18527.1"/>
    </source>
</evidence>
<dbReference type="PANTHER" id="PTHR43309">
    <property type="entry name" value="5-OXOPROLINASE SUBUNIT C"/>
    <property type="match status" value="1"/>
</dbReference>
<evidence type="ECO:0000256" key="4">
    <source>
        <dbReference type="SAM" id="MobiDB-lite"/>
    </source>
</evidence>
<feature type="region of interest" description="Disordered" evidence="4">
    <location>
        <begin position="579"/>
        <end position="615"/>
    </location>
</feature>